<dbReference type="OrthoDB" id="417037at2759"/>
<feature type="transmembrane region" description="Helical" evidence="7">
    <location>
        <begin position="352"/>
        <end position="371"/>
    </location>
</feature>
<feature type="transmembrane region" description="Helical" evidence="7">
    <location>
        <begin position="275"/>
        <end position="294"/>
    </location>
</feature>
<evidence type="ECO:0000256" key="7">
    <source>
        <dbReference type="SAM" id="Phobius"/>
    </source>
</evidence>
<evidence type="ECO:0000256" key="6">
    <source>
        <dbReference type="SAM" id="MobiDB-lite"/>
    </source>
</evidence>
<dbReference type="GO" id="GO:0016020">
    <property type="term" value="C:membrane"/>
    <property type="evidence" value="ECO:0007669"/>
    <property type="project" value="UniProtKB-SubCell"/>
</dbReference>
<dbReference type="PANTHER" id="PTHR11132">
    <property type="entry name" value="SOLUTE CARRIER FAMILY 35"/>
    <property type="match status" value="1"/>
</dbReference>
<comment type="similarity">
    <text evidence="2">Belongs to the SDHAF4 family.</text>
</comment>
<protein>
    <recommendedName>
        <fullName evidence="8">Sugar phosphate transporter domain-containing protein</fullName>
    </recommendedName>
</protein>
<dbReference type="Pfam" id="PF03151">
    <property type="entry name" value="TPT"/>
    <property type="match status" value="1"/>
</dbReference>
<dbReference type="InterPro" id="IPR050186">
    <property type="entry name" value="TPT_transporter"/>
</dbReference>
<feature type="transmembrane region" description="Helical" evidence="7">
    <location>
        <begin position="327"/>
        <end position="346"/>
    </location>
</feature>
<feature type="region of interest" description="Disordered" evidence="6">
    <location>
        <begin position="1"/>
        <end position="78"/>
    </location>
</feature>
<keyword evidence="10" id="KW-1185">Reference proteome</keyword>
<comment type="caution">
    <text evidence="9">The sequence shown here is derived from an EMBL/GenBank/DDBJ whole genome shotgun (WGS) entry which is preliminary data.</text>
</comment>
<feature type="transmembrane region" description="Helical" evidence="7">
    <location>
        <begin position="300"/>
        <end position="320"/>
    </location>
</feature>
<evidence type="ECO:0000256" key="4">
    <source>
        <dbReference type="ARBA" id="ARBA00022989"/>
    </source>
</evidence>
<evidence type="ECO:0000256" key="3">
    <source>
        <dbReference type="ARBA" id="ARBA00022692"/>
    </source>
</evidence>
<dbReference type="EMBL" id="SIDB01000005">
    <property type="protein sequence ID" value="KAI3432309.1"/>
    <property type="molecule type" value="Genomic_DNA"/>
</dbReference>
<reference evidence="9" key="2">
    <citation type="submission" date="2020-11" db="EMBL/GenBank/DDBJ databases">
        <authorList>
            <person name="Cecchin M."/>
            <person name="Marcolungo L."/>
            <person name="Rossato M."/>
            <person name="Girolomoni L."/>
            <person name="Cosentino E."/>
            <person name="Cuine S."/>
            <person name="Li-Beisson Y."/>
            <person name="Delledonne M."/>
            <person name="Ballottari M."/>
        </authorList>
    </citation>
    <scope>NUCLEOTIDE SEQUENCE</scope>
    <source>
        <strain evidence="9">211/11P</strain>
        <tissue evidence="9">Whole cell</tissue>
    </source>
</reference>
<feature type="transmembrane region" description="Helical" evidence="7">
    <location>
        <begin position="428"/>
        <end position="452"/>
    </location>
</feature>
<name>A0A9D4YXJ8_CHLVU</name>
<keyword evidence="4 7" id="KW-1133">Transmembrane helix</keyword>
<organism evidence="9 10">
    <name type="scientific">Chlorella vulgaris</name>
    <name type="common">Green alga</name>
    <dbReference type="NCBI Taxonomy" id="3077"/>
    <lineage>
        <taxon>Eukaryota</taxon>
        <taxon>Viridiplantae</taxon>
        <taxon>Chlorophyta</taxon>
        <taxon>core chlorophytes</taxon>
        <taxon>Trebouxiophyceae</taxon>
        <taxon>Chlorellales</taxon>
        <taxon>Chlorellaceae</taxon>
        <taxon>Chlorella clade</taxon>
        <taxon>Chlorella</taxon>
    </lineage>
</organism>
<reference evidence="9" key="1">
    <citation type="journal article" date="2019" name="Plant J.">
        <title>Chlorella vulgaris genome assembly and annotation reveals the molecular basis for metabolic acclimation to high light conditions.</title>
        <authorList>
            <person name="Cecchin M."/>
            <person name="Marcolungo L."/>
            <person name="Rossato M."/>
            <person name="Girolomoni L."/>
            <person name="Cosentino E."/>
            <person name="Cuine S."/>
            <person name="Li-Beisson Y."/>
            <person name="Delledonne M."/>
            <person name="Ballottari M."/>
        </authorList>
    </citation>
    <scope>NUCLEOTIDE SEQUENCE</scope>
    <source>
        <strain evidence="9">211/11P</strain>
    </source>
</reference>
<keyword evidence="5 7" id="KW-0472">Membrane</keyword>
<feature type="domain" description="Sugar phosphate transporter" evidence="8">
    <location>
        <begin position="218"/>
        <end position="499"/>
    </location>
</feature>
<dbReference type="InterPro" id="IPR004853">
    <property type="entry name" value="Sugar_P_trans_dom"/>
</dbReference>
<comment type="subcellular location">
    <subcellularLocation>
        <location evidence="1">Membrane</location>
        <topology evidence="1">Multi-pass membrane protein</topology>
    </subcellularLocation>
</comment>
<evidence type="ECO:0000256" key="1">
    <source>
        <dbReference type="ARBA" id="ARBA00004141"/>
    </source>
</evidence>
<dbReference type="Proteomes" id="UP001055712">
    <property type="component" value="Unassembled WGS sequence"/>
</dbReference>
<feature type="transmembrane region" description="Helical" evidence="7">
    <location>
        <begin position="485"/>
        <end position="504"/>
    </location>
</feature>
<feature type="transmembrane region" description="Helical" evidence="7">
    <location>
        <begin position="243"/>
        <end position="263"/>
    </location>
</feature>
<evidence type="ECO:0000259" key="8">
    <source>
        <dbReference type="Pfam" id="PF03151"/>
    </source>
</evidence>
<keyword evidence="3 7" id="KW-0812">Transmembrane</keyword>
<dbReference type="InterPro" id="IPR012875">
    <property type="entry name" value="SDHF4"/>
</dbReference>
<evidence type="ECO:0000313" key="9">
    <source>
        <dbReference type="EMBL" id="KAI3432309.1"/>
    </source>
</evidence>
<proteinExistence type="inferred from homology"/>
<dbReference type="AlphaFoldDB" id="A0A9D4YXJ8"/>
<evidence type="ECO:0000256" key="2">
    <source>
        <dbReference type="ARBA" id="ARBA00005701"/>
    </source>
</evidence>
<evidence type="ECO:0000256" key="5">
    <source>
        <dbReference type="ARBA" id="ARBA00023136"/>
    </source>
</evidence>
<feature type="compositionally biased region" description="Basic and acidic residues" evidence="6">
    <location>
        <begin position="28"/>
        <end position="43"/>
    </location>
</feature>
<feature type="transmembrane region" description="Helical" evidence="7">
    <location>
        <begin position="392"/>
        <end position="413"/>
    </location>
</feature>
<feature type="transmembrane region" description="Helical" evidence="7">
    <location>
        <begin position="459"/>
        <end position="479"/>
    </location>
</feature>
<sequence length="508" mass="54551">MHAVLRSGGGTASGEAADPDPLSAALQRKAEEGLRRLVQKQDVEPAAAEAADSCLDDNKARALPPHGHREVGGYAGPEPTRYGDWEVVPGASRPLMPHASSRQQGVEEQQEAALLTSSCTVEDVAAIASISTVQQECSSALNLTTITVTSQDEPKGPGAAGEMERLVRASSDGKQPPPAASPKLGLAVFAQNTMEDRKPVQLFLGFPITVISGFAYCTASMSMVLLNKVALSSFHFESPNALLFFQCLLCVLLVQACKAAGLVKVEPLNWQIIRIWVPVNFVFVGMIGSSFWALRSLNVGMVTVLKNLTNLFTLGGDYFLYGRTYKLNVWGCVGLMILSALCGAATDLAFNAAGYFWQIVNCMFTAAYSLYMRGAMDRVAQHTSDGKRLGEFSMVFYNNLLSLPCCLLLMAMTGELYGVWKEPDLHNIAFLLVAGFSGVIGFAISFSSLWFLSTTTPSIYSLIGSLNKVPLALIGLLAFNVPWNVPNLLSVLVGTLAGVIFVVVKTRS</sequence>
<feature type="transmembrane region" description="Helical" evidence="7">
    <location>
        <begin position="202"/>
        <end position="223"/>
    </location>
</feature>
<gene>
    <name evidence="9" type="ORF">D9Q98_003869</name>
</gene>
<dbReference type="Pfam" id="PF07896">
    <property type="entry name" value="DUF1674"/>
    <property type="match status" value="1"/>
</dbReference>
<evidence type="ECO:0000313" key="10">
    <source>
        <dbReference type="Proteomes" id="UP001055712"/>
    </source>
</evidence>
<accession>A0A9D4YXJ8</accession>